<keyword evidence="1" id="KW-0812">Transmembrane</keyword>
<dbReference type="Proteomes" id="UP000823964">
    <property type="component" value="Unassembled WGS sequence"/>
</dbReference>
<gene>
    <name evidence="3" type="ORF">H9862_01550</name>
</gene>
<dbReference type="InterPro" id="IPR002035">
    <property type="entry name" value="VWF_A"/>
</dbReference>
<dbReference type="Pfam" id="PF13519">
    <property type="entry name" value="VWA_2"/>
    <property type="match status" value="1"/>
</dbReference>
<protein>
    <submittedName>
        <fullName evidence="3">BatA and WFA domain-containing protein</fullName>
    </submittedName>
</protein>
<sequence>MMLRFENPLWWLMLAAAVPVIVHLVARAKPRERRFSSIAFLLELLRRHARKSRPKDWLLLLLRTLACAALAAAFLLPVIGTDQGGRGGKALVIVLDNTASMGAADGQQVRMNQAIAAAESAVRQLGPNDSVNLVTLAGYPRFLFDRPESSRSMLLRELARTRSVEASSQGISEALAAAAEQIRELPEGVSGELLIISDFQAGNWDAVDFASVLPQEVPVTFVNVAQSQQLANTAVTHLSLHPASPLPGQEVTATVHLRRFAVAGDGSADEGLSVTLQAGDLRLTQPCALSEDGTGEVQFKLEAPQKVGEWVLRAETEADAFPADNVRSLVAEVRDKLDCQVIAVDRAQAGFMMRALENTPFLRTLHVPSPTEKHADFVVWNAPRAADVPTIQRLLADGTTVLLAPDLEHETACAPLLLGREADYRGELRVDGGFRTLKVAAPDDAVFELFRGTPLDALWASEQYARVGRGFLDPLPPGATLLLSYDDGVPALVRVPQGRGCLLIWNMAVTTRDNRMGYSPLFLPMLAETLLQSRVSELRPEPVAGCDLLEWSVPGNREAREVVLSHETGEALETSPSPPRAGQAVMLRSVQPALPGLYSWSVGSEILGYTAVNFPAEESELRVTDLSRLPQEAHSVSESAASSAPLIPQRLELWPWLLAFALLCFVAELLLCRMPQRNPKP</sequence>
<dbReference type="SMART" id="SM00327">
    <property type="entry name" value="VWA"/>
    <property type="match status" value="1"/>
</dbReference>
<dbReference type="InterPro" id="IPR036465">
    <property type="entry name" value="vWFA_dom_sf"/>
</dbReference>
<feature type="transmembrane region" description="Helical" evidence="1">
    <location>
        <begin position="7"/>
        <end position="26"/>
    </location>
</feature>
<dbReference type="PANTHER" id="PTHR37464:SF1">
    <property type="entry name" value="BLL2463 PROTEIN"/>
    <property type="match status" value="1"/>
</dbReference>
<dbReference type="Gene3D" id="3.40.50.410">
    <property type="entry name" value="von Willebrand factor, type A domain"/>
    <property type="match status" value="1"/>
</dbReference>
<dbReference type="InterPro" id="IPR024163">
    <property type="entry name" value="Aerotolerance_reg_N"/>
</dbReference>
<name>A0A9D1VA88_9BACT</name>
<evidence type="ECO:0000313" key="3">
    <source>
        <dbReference type="EMBL" id="HIX19269.1"/>
    </source>
</evidence>
<keyword evidence="1" id="KW-1133">Transmembrane helix</keyword>
<proteinExistence type="predicted"/>
<accession>A0A9D1VA88</accession>
<dbReference type="NCBIfam" id="TIGR02226">
    <property type="entry name" value="two_anch"/>
    <property type="match status" value="1"/>
</dbReference>
<organism evidence="3 4">
    <name type="scientific">Candidatus Akkermansia intestinigallinarum</name>
    <dbReference type="NCBI Taxonomy" id="2838431"/>
    <lineage>
        <taxon>Bacteria</taxon>
        <taxon>Pseudomonadati</taxon>
        <taxon>Verrucomicrobiota</taxon>
        <taxon>Verrucomicrobiia</taxon>
        <taxon>Verrucomicrobiales</taxon>
        <taxon>Akkermansiaceae</taxon>
        <taxon>Akkermansia</taxon>
    </lineage>
</organism>
<dbReference type="InterPro" id="IPR011933">
    <property type="entry name" value="Double_TM_dom"/>
</dbReference>
<evidence type="ECO:0000313" key="4">
    <source>
        <dbReference type="Proteomes" id="UP000823964"/>
    </source>
</evidence>
<dbReference type="PANTHER" id="PTHR37464">
    <property type="entry name" value="BLL2463 PROTEIN"/>
    <property type="match status" value="1"/>
</dbReference>
<feature type="transmembrane region" description="Helical" evidence="1">
    <location>
        <begin position="653"/>
        <end position="672"/>
    </location>
</feature>
<feature type="domain" description="VWFA" evidence="2">
    <location>
        <begin position="90"/>
        <end position="276"/>
    </location>
</feature>
<feature type="transmembrane region" description="Helical" evidence="1">
    <location>
        <begin position="57"/>
        <end position="79"/>
    </location>
</feature>
<dbReference type="SUPFAM" id="SSF53300">
    <property type="entry name" value="vWA-like"/>
    <property type="match status" value="1"/>
</dbReference>
<dbReference type="CDD" id="cd00198">
    <property type="entry name" value="vWFA"/>
    <property type="match status" value="1"/>
</dbReference>
<dbReference type="AlphaFoldDB" id="A0A9D1VA88"/>
<dbReference type="EMBL" id="DXFQ01000023">
    <property type="protein sequence ID" value="HIX19269.1"/>
    <property type="molecule type" value="Genomic_DNA"/>
</dbReference>
<keyword evidence="1" id="KW-0472">Membrane</keyword>
<reference evidence="3" key="1">
    <citation type="journal article" date="2021" name="PeerJ">
        <title>Extensive microbial diversity within the chicken gut microbiome revealed by metagenomics and culture.</title>
        <authorList>
            <person name="Gilroy R."/>
            <person name="Ravi A."/>
            <person name="Getino M."/>
            <person name="Pursley I."/>
            <person name="Horton D.L."/>
            <person name="Alikhan N.F."/>
            <person name="Baker D."/>
            <person name="Gharbi K."/>
            <person name="Hall N."/>
            <person name="Watson M."/>
            <person name="Adriaenssens E.M."/>
            <person name="Foster-Nyarko E."/>
            <person name="Jarju S."/>
            <person name="Secka A."/>
            <person name="Antonio M."/>
            <person name="Oren A."/>
            <person name="Chaudhuri R.R."/>
            <person name="La Ragione R."/>
            <person name="Hildebrand F."/>
            <person name="Pallen M.J."/>
        </authorList>
    </citation>
    <scope>NUCLEOTIDE SEQUENCE</scope>
    <source>
        <strain evidence="3">14975</strain>
    </source>
</reference>
<evidence type="ECO:0000259" key="2">
    <source>
        <dbReference type="PROSITE" id="PS50234"/>
    </source>
</evidence>
<reference evidence="3" key="2">
    <citation type="submission" date="2021-04" db="EMBL/GenBank/DDBJ databases">
        <authorList>
            <person name="Gilroy R."/>
        </authorList>
    </citation>
    <scope>NUCLEOTIDE SEQUENCE</scope>
    <source>
        <strain evidence="3">14975</strain>
    </source>
</reference>
<comment type="caution">
    <text evidence="3">The sequence shown here is derived from an EMBL/GenBank/DDBJ whole genome shotgun (WGS) entry which is preliminary data.</text>
</comment>
<dbReference type="Pfam" id="PF07584">
    <property type="entry name" value="BatA"/>
    <property type="match status" value="1"/>
</dbReference>
<dbReference type="PROSITE" id="PS50234">
    <property type="entry name" value="VWFA"/>
    <property type="match status" value="1"/>
</dbReference>
<evidence type="ECO:0000256" key="1">
    <source>
        <dbReference type="SAM" id="Phobius"/>
    </source>
</evidence>